<feature type="domain" description="DUF4422" evidence="1">
    <location>
        <begin position="10"/>
        <end position="239"/>
    </location>
</feature>
<reference evidence="2" key="1">
    <citation type="submission" date="2020-10" db="EMBL/GenBank/DDBJ databases">
        <authorList>
            <person name="Gilroy R."/>
        </authorList>
    </citation>
    <scope>NUCLEOTIDE SEQUENCE</scope>
    <source>
        <strain evidence="2">B1-15692</strain>
    </source>
</reference>
<dbReference type="AlphaFoldDB" id="A0A9D9NBQ6"/>
<evidence type="ECO:0000313" key="3">
    <source>
        <dbReference type="Proteomes" id="UP000823660"/>
    </source>
</evidence>
<comment type="caution">
    <text evidence="2">The sequence shown here is derived from an EMBL/GenBank/DDBJ whole genome shotgun (WGS) entry which is preliminary data.</text>
</comment>
<dbReference type="Proteomes" id="UP000823660">
    <property type="component" value="Unassembled WGS sequence"/>
</dbReference>
<accession>A0A9D9NBQ6</accession>
<name>A0A9D9NBQ6_9BACT</name>
<organism evidence="2 3">
    <name type="scientific">Candidatus Cryptobacteroides faecipullorum</name>
    <dbReference type="NCBI Taxonomy" id="2840764"/>
    <lineage>
        <taxon>Bacteria</taxon>
        <taxon>Pseudomonadati</taxon>
        <taxon>Bacteroidota</taxon>
        <taxon>Bacteroidia</taxon>
        <taxon>Bacteroidales</taxon>
        <taxon>Candidatus Cryptobacteroides</taxon>
    </lineage>
</organism>
<reference evidence="2" key="2">
    <citation type="journal article" date="2021" name="PeerJ">
        <title>Extensive microbial diversity within the chicken gut microbiome revealed by metagenomics and culture.</title>
        <authorList>
            <person name="Gilroy R."/>
            <person name="Ravi A."/>
            <person name="Getino M."/>
            <person name="Pursley I."/>
            <person name="Horton D.L."/>
            <person name="Alikhan N.F."/>
            <person name="Baker D."/>
            <person name="Gharbi K."/>
            <person name="Hall N."/>
            <person name="Watson M."/>
            <person name="Adriaenssens E.M."/>
            <person name="Foster-Nyarko E."/>
            <person name="Jarju S."/>
            <person name="Secka A."/>
            <person name="Antonio M."/>
            <person name="Oren A."/>
            <person name="Chaudhuri R.R."/>
            <person name="La Ragione R."/>
            <person name="Hildebrand F."/>
            <person name="Pallen M.J."/>
        </authorList>
    </citation>
    <scope>NUCLEOTIDE SEQUENCE</scope>
    <source>
        <strain evidence="2">B1-15692</strain>
    </source>
</reference>
<protein>
    <submittedName>
        <fullName evidence="2">DUF4422 domain-containing protein</fullName>
    </submittedName>
</protein>
<sequence>MTMTRSETTILVCCHKPAEIPDNEILLPIHCGKDLSDAELGMTGDNTGDNISVKNPNYCELTALYWAWKNLTGVRYIGLYHYRRYFLFNFWKEQKRLFHRNVSINVPDWSHNNLSETAVKKILDRYDIILAKPQRFPISLARQYISCHRAMDLEVTRDAIYNLSPEYLCSYDHIMTETGKLSECNMFITKWDIFNDYCKWLFSIMSYIEQHLAISEAPYQKRVFGFIAERLLNVYCYHHNLKVKYKYICFINH</sequence>
<proteinExistence type="predicted"/>
<dbReference type="Pfam" id="PF14393">
    <property type="entry name" value="DUF4422"/>
    <property type="match status" value="1"/>
</dbReference>
<evidence type="ECO:0000259" key="1">
    <source>
        <dbReference type="Pfam" id="PF14393"/>
    </source>
</evidence>
<gene>
    <name evidence="2" type="ORF">IAB99_06620</name>
</gene>
<dbReference type="InterPro" id="IPR025536">
    <property type="entry name" value="DUF4422"/>
</dbReference>
<evidence type="ECO:0000313" key="2">
    <source>
        <dbReference type="EMBL" id="MBO8467420.1"/>
    </source>
</evidence>
<dbReference type="EMBL" id="JADIMH010000036">
    <property type="protein sequence ID" value="MBO8467420.1"/>
    <property type="molecule type" value="Genomic_DNA"/>
</dbReference>